<dbReference type="EMBL" id="GBXM01047156">
    <property type="protein sequence ID" value="JAH61421.1"/>
    <property type="molecule type" value="Transcribed_RNA"/>
</dbReference>
<reference evidence="1" key="2">
    <citation type="journal article" date="2015" name="Fish Shellfish Immunol.">
        <title>Early steps in the European eel (Anguilla anguilla)-Vibrio vulnificus interaction in the gills: Role of the RtxA13 toxin.</title>
        <authorList>
            <person name="Callol A."/>
            <person name="Pajuelo D."/>
            <person name="Ebbesson L."/>
            <person name="Teles M."/>
            <person name="MacKenzie S."/>
            <person name="Amaro C."/>
        </authorList>
    </citation>
    <scope>NUCLEOTIDE SEQUENCE</scope>
</reference>
<protein>
    <submittedName>
        <fullName evidence="1">Uncharacterized protein</fullName>
    </submittedName>
</protein>
<accession>A0A0E9U6G0</accession>
<name>A0A0E9U6G0_ANGAN</name>
<proteinExistence type="predicted"/>
<reference evidence="1" key="1">
    <citation type="submission" date="2014-11" db="EMBL/GenBank/DDBJ databases">
        <authorList>
            <person name="Amaro Gonzalez C."/>
        </authorList>
    </citation>
    <scope>NUCLEOTIDE SEQUENCE</scope>
</reference>
<dbReference type="AlphaFoldDB" id="A0A0E9U6G0"/>
<organism evidence="1">
    <name type="scientific">Anguilla anguilla</name>
    <name type="common">European freshwater eel</name>
    <name type="synonym">Muraena anguilla</name>
    <dbReference type="NCBI Taxonomy" id="7936"/>
    <lineage>
        <taxon>Eukaryota</taxon>
        <taxon>Metazoa</taxon>
        <taxon>Chordata</taxon>
        <taxon>Craniata</taxon>
        <taxon>Vertebrata</taxon>
        <taxon>Euteleostomi</taxon>
        <taxon>Actinopterygii</taxon>
        <taxon>Neopterygii</taxon>
        <taxon>Teleostei</taxon>
        <taxon>Anguilliformes</taxon>
        <taxon>Anguillidae</taxon>
        <taxon>Anguilla</taxon>
    </lineage>
</organism>
<sequence length="23" mass="2668">MEPTQPSHRISCLGCYFIQSKNK</sequence>
<evidence type="ECO:0000313" key="1">
    <source>
        <dbReference type="EMBL" id="JAH61421.1"/>
    </source>
</evidence>